<evidence type="ECO:0000256" key="7">
    <source>
        <dbReference type="ARBA" id="ARBA00069956"/>
    </source>
</evidence>
<dbReference type="OrthoDB" id="3934656at2759"/>
<dbReference type="Proteomes" id="UP000325780">
    <property type="component" value="Unassembled WGS sequence"/>
</dbReference>
<evidence type="ECO:0000313" key="12">
    <source>
        <dbReference type="EMBL" id="KAE8147584.1"/>
    </source>
</evidence>
<feature type="region of interest" description="Disordered" evidence="9">
    <location>
        <begin position="535"/>
        <end position="557"/>
    </location>
</feature>
<keyword evidence="5 10" id="KW-0472">Membrane</keyword>
<comment type="subcellular location">
    <subcellularLocation>
        <location evidence="1">Vacuole membrane</location>
        <topology evidence="1">Multi-pass membrane protein</topology>
    </subcellularLocation>
</comment>
<sequence>MSTNNTQQASSSSDEPRGTSPSTRTFLETIIVIASLSLGMFVAALDATIVTTAVPSIAGHFHSDSGYTWIGSAYILANTASVPSWGKLSDIWGRKPLLLCGNVIFFAGSLVCAVGDTLPLFLFGRAVQGLGAAGLLTLVNICVCDMFSLRDRGLYFGLLSVVWALASGVGPVLGGVLTEKASWRWCFWINLPIIGVSFLLLWFALKLDTPHTPIWEGLKAIDWFGSVFVIGSSIMLLLALDFGGVTHPWNSATVICLIVFSVVILGLFVLNEWKIAEYPVIPLILFRGRSGIASCVVCFCHGFIFMGEAYYLPFYFQAVLGASPIMSGVYLLPFVISITFSGAFNGFFIQKTGKYVPSLWLGLGLMTLGVGLLIDLEATANWGKILGFQIISGIGVGMGFEAPLLALQAIVGVKNTATTTATIGFVRTMSTAISVVIGGVVFQGQMAEKRQILVEVLGENLGHLLGGAGATANVELIQTLPIPQRIVAQQALFNSLRTVWITYVAFAGVSLLAGFFVAAHPLSTEHEVVELGLRNRSEDSSSNEEPPISQAIESSRP</sequence>
<keyword evidence="4 10" id="KW-1133">Transmembrane helix</keyword>
<feature type="transmembrane region" description="Helical" evidence="10">
    <location>
        <begin position="328"/>
        <end position="349"/>
    </location>
</feature>
<feature type="compositionally biased region" description="Low complexity" evidence="9">
    <location>
        <begin position="1"/>
        <end position="13"/>
    </location>
</feature>
<dbReference type="Gene3D" id="1.20.1720.10">
    <property type="entry name" value="Multidrug resistance protein D"/>
    <property type="match status" value="1"/>
</dbReference>
<feature type="transmembrane region" description="Helical" evidence="10">
    <location>
        <begin position="291"/>
        <end position="316"/>
    </location>
</feature>
<feature type="transmembrane region" description="Helical" evidence="10">
    <location>
        <begin position="220"/>
        <end position="240"/>
    </location>
</feature>
<evidence type="ECO:0000313" key="13">
    <source>
        <dbReference type="Proteomes" id="UP000325780"/>
    </source>
</evidence>
<feature type="region of interest" description="Disordered" evidence="9">
    <location>
        <begin position="1"/>
        <end position="22"/>
    </location>
</feature>
<evidence type="ECO:0000256" key="1">
    <source>
        <dbReference type="ARBA" id="ARBA00004128"/>
    </source>
</evidence>
<proteinExistence type="inferred from homology"/>
<evidence type="ECO:0000256" key="2">
    <source>
        <dbReference type="ARBA" id="ARBA00007520"/>
    </source>
</evidence>
<dbReference type="EMBL" id="ML742200">
    <property type="protein sequence ID" value="KAE8147584.1"/>
    <property type="molecule type" value="Genomic_DNA"/>
</dbReference>
<feature type="transmembrane region" description="Helical" evidence="10">
    <location>
        <begin position="30"/>
        <end position="54"/>
    </location>
</feature>
<evidence type="ECO:0000256" key="3">
    <source>
        <dbReference type="ARBA" id="ARBA00022692"/>
    </source>
</evidence>
<evidence type="ECO:0000259" key="11">
    <source>
        <dbReference type="PROSITE" id="PS50850"/>
    </source>
</evidence>
<comment type="similarity">
    <text evidence="2">Belongs to the major facilitator superfamily. TCR/Tet family.</text>
</comment>
<evidence type="ECO:0000256" key="4">
    <source>
        <dbReference type="ARBA" id="ARBA00022989"/>
    </source>
</evidence>
<dbReference type="GO" id="GO:0022857">
    <property type="term" value="F:transmembrane transporter activity"/>
    <property type="evidence" value="ECO:0007669"/>
    <property type="project" value="InterPro"/>
</dbReference>
<keyword evidence="3 10" id="KW-0812">Transmembrane</keyword>
<organism evidence="12 13">
    <name type="scientific">Aspergillus avenaceus</name>
    <dbReference type="NCBI Taxonomy" id="36643"/>
    <lineage>
        <taxon>Eukaryota</taxon>
        <taxon>Fungi</taxon>
        <taxon>Dikarya</taxon>
        <taxon>Ascomycota</taxon>
        <taxon>Pezizomycotina</taxon>
        <taxon>Eurotiomycetes</taxon>
        <taxon>Eurotiomycetidae</taxon>
        <taxon>Eurotiales</taxon>
        <taxon>Aspergillaceae</taxon>
        <taxon>Aspergillus</taxon>
        <taxon>Aspergillus subgen. Circumdati</taxon>
    </lineage>
</organism>
<feature type="transmembrane region" description="Helical" evidence="10">
    <location>
        <begin position="185"/>
        <end position="205"/>
    </location>
</feature>
<feature type="transmembrane region" description="Helical" evidence="10">
    <location>
        <begin position="66"/>
        <end position="83"/>
    </location>
</feature>
<name>A0A5N6TMM5_ASPAV</name>
<evidence type="ECO:0000256" key="8">
    <source>
        <dbReference type="ARBA" id="ARBA00083178"/>
    </source>
</evidence>
<dbReference type="CDD" id="cd17502">
    <property type="entry name" value="MFS_Azr1_MDR_like"/>
    <property type="match status" value="1"/>
</dbReference>
<feature type="transmembrane region" description="Helical" evidence="10">
    <location>
        <begin position="423"/>
        <end position="442"/>
    </location>
</feature>
<reference evidence="12 13" key="1">
    <citation type="submission" date="2019-04" db="EMBL/GenBank/DDBJ databases">
        <title>Friends and foes A comparative genomics study of 23 Aspergillus species from section Flavi.</title>
        <authorList>
            <consortium name="DOE Joint Genome Institute"/>
            <person name="Kjaerbolling I."/>
            <person name="Vesth T."/>
            <person name="Frisvad J.C."/>
            <person name="Nybo J.L."/>
            <person name="Theobald S."/>
            <person name="Kildgaard S."/>
            <person name="Isbrandt T."/>
            <person name="Kuo A."/>
            <person name="Sato A."/>
            <person name="Lyhne E.K."/>
            <person name="Kogle M.E."/>
            <person name="Wiebenga A."/>
            <person name="Kun R.S."/>
            <person name="Lubbers R.J."/>
            <person name="Makela M.R."/>
            <person name="Barry K."/>
            <person name="Chovatia M."/>
            <person name="Clum A."/>
            <person name="Daum C."/>
            <person name="Haridas S."/>
            <person name="He G."/>
            <person name="LaButti K."/>
            <person name="Lipzen A."/>
            <person name="Mondo S."/>
            <person name="Riley R."/>
            <person name="Salamov A."/>
            <person name="Simmons B.A."/>
            <person name="Magnuson J.K."/>
            <person name="Henrissat B."/>
            <person name="Mortensen U.H."/>
            <person name="Larsen T.O."/>
            <person name="Devries R.P."/>
            <person name="Grigoriev I.V."/>
            <person name="Machida M."/>
            <person name="Baker S.E."/>
            <person name="Andersen M.R."/>
        </authorList>
    </citation>
    <scope>NUCLEOTIDE SEQUENCE [LARGE SCALE GENOMIC DNA]</scope>
    <source>
        <strain evidence="12 13">IBT 18842</strain>
    </source>
</reference>
<dbReference type="PANTHER" id="PTHR23501">
    <property type="entry name" value="MAJOR FACILITATOR SUPERFAMILY"/>
    <property type="match status" value="1"/>
</dbReference>
<dbReference type="FunFam" id="1.20.1250.20:FF:000196">
    <property type="entry name" value="MFS toxin efflux pump (AflT)"/>
    <property type="match status" value="1"/>
</dbReference>
<evidence type="ECO:0000256" key="5">
    <source>
        <dbReference type="ARBA" id="ARBA00023136"/>
    </source>
</evidence>
<comment type="function">
    <text evidence="6">Efflux pump; part of the gene cluster that mediates the biosynthesis of dothistromin (DOTH), a polyketide toxin very similar in structure to the aflatoxin precursor, versicolorin B. One function of dotC may be to transport early-stage dothistromin biosynthetic intermediates from the cytoplasm into vacuoles, thereby affecting the rate of dothistromin production.</text>
</comment>
<protein>
    <recommendedName>
        <fullName evidence="7">Efflux pump dotC</fullName>
    </recommendedName>
    <alternativeName>
        <fullName evidence="8">Dothistromin biosynthesis protein C</fullName>
    </alternativeName>
</protein>
<dbReference type="InterPro" id="IPR011701">
    <property type="entry name" value="MFS"/>
</dbReference>
<feature type="transmembrane region" description="Helical" evidence="10">
    <location>
        <begin position="355"/>
        <end position="374"/>
    </location>
</feature>
<feature type="transmembrane region" description="Helical" evidence="10">
    <location>
        <begin position="155"/>
        <end position="178"/>
    </location>
</feature>
<feature type="domain" description="Major facilitator superfamily (MFS) profile" evidence="11">
    <location>
        <begin position="32"/>
        <end position="522"/>
    </location>
</feature>
<dbReference type="FunFam" id="1.20.1720.10:FF:000014">
    <property type="entry name" value="MFS drug transporter, putative"/>
    <property type="match status" value="1"/>
</dbReference>
<gene>
    <name evidence="12" type="ORF">BDV25DRAFT_131951</name>
</gene>
<dbReference type="InterPro" id="IPR036259">
    <property type="entry name" value="MFS_trans_sf"/>
</dbReference>
<dbReference type="Gene3D" id="1.20.1250.20">
    <property type="entry name" value="MFS general substrate transporter like domains"/>
    <property type="match status" value="1"/>
</dbReference>
<feature type="transmembrane region" description="Helical" evidence="10">
    <location>
        <begin position="499"/>
        <end position="519"/>
    </location>
</feature>
<dbReference type="GO" id="GO:0005886">
    <property type="term" value="C:plasma membrane"/>
    <property type="evidence" value="ECO:0007669"/>
    <property type="project" value="TreeGrafter"/>
</dbReference>
<dbReference type="PANTHER" id="PTHR23501:SF102">
    <property type="entry name" value="DRUG TRANSPORTER, PUTATIVE (AFU_ORTHOLOGUE AFUA_3G08530)-RELATED"/>
    <property type="match status" value="1"/>
</dbReference>
<keyword evidence="13" id="KW-1185">Reference proteome</keyword>
<dbReference type="AlphaFoldDB" id="A0A5N6TMM5"/>
<dbReference type="InterPro" id="IPR020846">
    <property type="entry name" value="MFS_dom"/>
</dbReference>
<dbReference type="GO" id="GO:0005774">
    <property type="term" value="C:vacuolar membrane"/>
    <property type="evidence" value="ECO:0007669"/>
    <property type="project" value="UniProtKB-SubCell"/>
</dbReference>
<feature type="transmembrane region" description="Helical" evidence="10">
    <location>
        <begin position="103"/>
        <end position="123"/>
    </location>
</feature>
<dbReference type="PROSITE" id="PS50850">
    <property type="entry name" value="MFS"/>
    <property type="match status" value="1"/>
</dbReference>
<dbReference type="PRINTS" id="PR01036">
    <property type="entry name" value="TCRTETB"/>
</dbReference>
<accession>A0A5N6TMM5</accession>
<feature type="transmembrane region" description="Helical" evidence="10">
    <location>
        <begin position="386"/>
        <end position="411"/>
    </location>
</feature>
<dbReference type="Pfam" id="PF07690">
    <property type="entry name" value="MFS_1"/>
    <property type="match status" value="1"/>
</dbReference>
<evidence type="ECO:0000256" key="6">
    <source>
        <dbReference type="ARBA" id="ARBA00057269"/>
    </source>
</evidence>
<evidence type="ECO:0000256" key="9">
    <source>
        <dbReference type="SAM" id="MobiDB-lite"/>
    </source>
</evidence>
<dbReference type="SUPFAM" id="SSF103473">
    <property type="entry name" value="MFS general substrate transporter"/>
    <property type="match status" value="1"/>
</dbReference>
<feature type="transmembrane region" description="Helical" evidence="10">
    <location>
        <begin position="130"/>
        <end position="149"/>
    </location>
</feature>
<evidence type="ECO:0000256" key="10">
    <source>
        <dbReference type="SAM" id="Phobius"/>
    </source>
</evidence>
<feature type="transmembrane region" description="Helical" evidence="10">
    <location>
        <begin position="252"/>
        <end position="271"/>
    </location>
</feature>